<dbReference type="GO" id="GO:0004822">
    <property type="term" value="F:isoleucine-tRNA ligase activity"/>
    <property type="evidence" value="ECO:0007669"/>
    <property type="project" value="InterPro"/>
</dbReference>
<dbReference type="GO" id="GO:0005524">
    <property type="term" value="F:ATP binding"/>
    <property type="evidence" value="ECO:0007669"/>
    <property type="project" value="InterPro"/>
</dbReference>
<dbReference type="Gene3D" id="1.10.730.10">
    <property type="entry name" value="Isoleucyl-tRNA Synthetase, Domain 1"/>
    <property type="match status" value="1"/>
</dbReference>
<comment type="caution">
    <text evidence="2">The sequence shown here is derived from an EMBL/GenBank/DDBJ whole genome shotgun (WGS) entry which is preliminary data.</text>
</comment>
<feature type="non-terminal residue" evidence="2">
    <location>
        <position position="1"/>
    </location>
</feature>
<reference evidence="2" key="1">
    <citation type="submission" date="2013-08" db="EMBL/GenBank/DDBJ databases">
        <authorList>
            <person name="Mendez C."/>
            <person name="Richter M."/>
            <person name="Ferrer M."/>
            <person name="Sanchez J."/>
        </authorList>
    </citation>
    <scope>NUCLEOTIDE SEQUENCE</scope>
</reference>
<gene>
    <name evidence="2" type="ORF">B1B_11821</name>
</gene>
<feature type="region of interest" description="Disordered" evidence="1">
    <location>
        <begin position="1"/>
        <end position="27"/>
    </location>
</feature>
<name>T0ZL29_9ZZZZ</name>
<reference evidence="2" key="2">
    <citation type="journal article" date="2014" name="ISME J.">
        <title>Microbial stratification in low pH oxic and suboxic macroscopic growths along an acid mine drainage.</title>
        <authorList>
            <person name="Mendez-Garcia C."/>
            <person name="Mesa V."/>
            <person name="Sprenger R.R."/>
            <person name="Richter M."/>
            <person name="Diez M.S."/>
            <person name="Solano J."/>
            <person name="Bargiela R."/>
            <person name="Golyshina O.V."/>
            <person name="Manteca A."/>
            <person name="Ramos J.L."/>
            <person name="Gallego J.R."/>
            <person name="Llorente I."/>
            <person name="Martins Dos Santos V.A."/>
            <person name="Jensen O.N."/>
            <person name="Pelaez A.I."/>
            <person name="Sanchez J."/>
            <person name="Ferrer M."/>
        </authorList>
    </citation>
    <scope>NUCLEOTIDE SEQUENCE</scope>
</reference>
<dbReference type="InterPro" id="IPR023586">
    <property type="entry name" value="Ile-tRNA-ligase_type2"/>
</dbReference>
<dbReference type="InterPro" id="IPR009080">
    <property type="entry name" value="tRNAsynth_Ia_anticodon-bd"/>
</dbReference>
<dbReference type="SUPFAM" id="SSF47323">
    <property type="entry name" value="Anticodon-binding domain of a subclass of class I aminoacyl-tRNA synthetases"/>
    <property type="match status" value="1"/>
</dbReference>
<evidence type="ECO:0000313" key="2">
    <source>
        <dbReference type="EMBL" id="EQD49026.1"/>
    </source>
</evidence>
<organism evidence="2">
    <name type="scientific">mine drainage metagenome</name>
    <dbReference type="NCBI Taxonomy" id="410659"/>
    <lineage>
        <taxon>unclassified sequences</taxon>
        <taxon>metagenomes</taxon>
        <taxon>ecological metagenomes</taxon>
    </lineage>
</organism>
<protein>
    <submittedName>
        <fullName evidence="2">Isoleucyl-tRNA synthetase</fullName>
        <ecNumber evidence="2">6.1.1.-</ecNumber>
    </submittedName>
</protein>
<dbReference type="GO" id="GO:0006428">
    <property type="term" value="P:isoleucyl-tRNA aminoacylation"/>
    <property type="evidence" value="ECO:0007669"/>
    <property type="project" value="TreeGrafter"/>
</dbReference>
<keyword evidence="2" id="KW-0030">Aminoacyl-tRNA synthetase</keyword>
<keyword evidence="2" id="KW-0436">Ligase</keyword>
<dbReference type="AlphaFoldDB" id="T0ZL29"/>
<evidence type="ECO:0000256" key="1">
    <source>
        <dbReference type="SAM" id="MobiDB-lite"/>
    </source>
</evidence>
<dbReference type="Pfam" id="PF19302">
    <property type="entry name" value="DUF5915"/>
    <property type="match status" value="1"/>
</dbReference>
<sequence length="169" mass="18372">HRELSAPLKNARASVHLEPYPDPDPGQLDPELVREMAELRRLVEEARALRESAGVPTRQPLTLAVVAGAEVSSELRAVLAQEINVAEVVCERGGEPGRVSIRLDLELTPELRREGLLRWVVRQVQNLRKRSGLNPGELAELALGADPEVQAAVRAGSAQLLAQCFLSGV</sequence>
<feature type="non-terminal residue" evidence="2">
    <location>
        <position position="169"/>
    </location>
</feature>
<dbReference type="PANTHER" id="PTHR42780">
    <property type="entry name" value="SOLEUCYL-TRNA SYNTHETASE"/>
    <property type="match status" value="1"/>
</dbReference>
<dbReference type="EMBL" id="AUZY01007712">
    <property type="protein sequence ID" value="EQD49026.1"/>
    <property type="molecule type" value="Genomic_DNA"/>
</dbReference>
<proteinExistence type="predicted"/>
<dbReference type="PANTHER" id="PTHR42780:SF1">
    <property type="entry name" value="ISOLEUCINE--TRNA LIGASE, CYTOPLASMIC"/>
    <property type="match status" value="1"/>
</dbReference>
<accession>T0ZL29</accession>
<dbReference type="EC" id="6.1.1.-" evidence="2"/>